<dbReference type="RefSeq" id="WP_105988511.1">
    <property type="nucleotide sequence ID" value="NZ_POST01000009.1"/>
</dbReference>
<keyword evidence="1" id="KW-0812">Transmembrane</keyword>
<organism evidence="2 3">
    <name type="scientific">Apilactobacillus timberlakei</name>
    <dbReference type="NCBI Taxonomy" id="2008380"/>
    <lineage>
        <taxon>Bacteria</taxon>
        <taxon>Bacillati</taxon>
        <taxon>Bacillota</taxon>
        <taxon>Bacilli</taxon>
        <taxon>Lactobacillales</taxon>
        <taxon>Lactobacillaceae</taxon>
        <taxon>Apilactobacillus</taxon>
    </lineage>
</organism>
<feature type="transmembrane region" description="Helical" evidence="1">
    <location>
        <begin position="78"/>
        <end position="100"/>
    </location>
</feature>
<feature type="transmembrane region" description="Helical" evidence="1">
    <location>
        <begin position="44"/>
        <end position="66"/>
    </location>
</feature>
<comment type="caution">
    <text evidence="2">The sequence shown here is derived from an EMBL/GenBank/DDBJ whole genome shotgun (WGS) entry which is preliminary data.</text>
</comment>
<name>A0ABY2YRD8_9LACO</name>
<dbReference type="Proteomes" id="UP000767392">
    <property type="component" value="Unassembled WGS sequence"/>
</dbReference>
<evidence type="ECO:0000256" key="1">
    <source>
        <dbReference type="SAM" id="Phobius"/>
    </source>
</evidence>
<proteinExistence type="predicted"/>
<accession>A0ABY2YRD8</accession>
<reference evidence="2 3" key="1">
    <citation type="submission" date="2018-08" db="EMBL/GenBank/DDBJ databases">
        <title>Comparative genomics of wild bee and flower associated Lactobacillus reveals potential adaptation to the bee host.</title>
        <authorList>
            <person name="Vuong H.Q."/>
            <person name="Mcfrederick Q.S."/>
        </authorList>
    </citation>
    <scope>NUCLEOTIDE SEQUENCE [LARGE SCALE GENOMIC DNA]</scope>
    <source>
        <strain evidence="2 3">HV_04</strain>
    </source>
</reference>
<keyword evidence="3" id="KW-1185">Reference proteome</keyword>
<dbReference type="EMBL" id="QUAM01000006">
    <property type="protein sequence ID" value="TPR12789.1"/>
    <property type="molecule type" value="Genomic_DNA"/>
</dbReference>
<evidence type="ECO:0000313" key="2">
    <source>
        <dbReference type="EMBL" id="TPR12789.1"/>
    </source>
</evidence>
<keyword evidence="1" id="KW-0472">Membrane</keyword>
<feature type="transmembrane region" description="Helical" evidence="1">
    <location>
        <begin position="20"/>
        <end position="38"/>
    </location>
</feature>
<protein>
    <submittedName>
        <fullName evidence="2">Uncharacterized protein</fullName>
    </submittedName>
</protein>
<evidence type="ECO:0000313" key="3">
    <source>
        <dbReference type="Proteomes" id="UP000767392"/>
    </source>
</evidence>
<gene>
    <name evidence="2" type="ORF">DY048_07200</name>
</gene>
<feature type="transmembrane region" description="Helical" evidence="1">
    <location>
        <begin position="133"/>
        <end position="155"/>
    </location>
</feature>
<keyword evidence="1" id="KW-1133">Transmembrane helix</keyword>
<sequence>MEDKKIKFKSMKSYMQSSAIAMSNIILLSIIYTIYSFFNENNKLDLMNIITISATSSMIVFAALVNVKGFISHYGKSFAIYSILISIASIVSSILINFLFDLRIPMLYEFKEYVSIVAIVNFVNHIFDAINNFMLFFSLSVSIHLLFIPFLIYLYKFVRSSFAKNYKK</sequence>